<gene>
    <name evidence="1" type="ORF">I2H31_01645</name>
</gene>
<dbReference type="Proteomes" id="UP000618931">
    <property type="component" value="Unassembled WGS sequence"/>
</dbReference>
<comment type="caution">
    <text evidence="1">The sequence shown here is derived from an EMBL/GenBank/DDBJ whole genome shotgun (WGS) entry which is preliminary data.</text>
</comment>
<organism evidence="1 2">
    <name type="scientific">Hymenobacter ruricola</name>
    <dbReference type="NCBI Taxonomy" id="2791023"/>
    <lineage>
        <taxon>Bacteria</taxon>
        <taxon>Pseudomonadati</taxon>
        <taxon>Bacteroidota</taxon>
        <taxon>Cytophagia</taxon>
        <taxon>Cytophagales</taxon>
        <taxon>Hymenobacteraceae</taxon>
        <taxon>Hymenobacter</taxon>
    </lineage>
</organism>
<proteinExistence type="predicted"/>
<dbReference type="RefSeq" id="WP_196291259.1">
    <property type="nucleotide sequence ID" value="NZ_JADQDM010000001.1"/>
</dbReference>
<name>A0ABS0HZA6_9BACT</name>
<reference evidence="1 2" key="1">
    <citation type="submission" date="2020-11" db="EMBL/GenBank/DDBJ databases">
        <authorList>
            <person name="Kim M.K."/>
        </authorList>
    </citation>
    <scope>NUCLEOTIDE SEQUENCE [LARGE SCALE GENOMIC DNA]</scope>
    <source>
        <strain evidence="1 2">BT662</strain>
    </source>
</reference>
<evidence type="ECO:0000313" key="1">
    <source>
        <dbReference type="EMBL" id="MBF9219793.1"/>
    </source>
</evidence>
<sequence length="152" mass="16512">MGSQVLVNYGHGLAELAVTSGNRPHNRQKYVARYLNAESTSSPQTRDVAPYLRALLTPQARPVSCSLWLYVTDEAGPKFVLKADPVDEPEAQAAFEQLQQAHPAGPITLRVETDKHVKAATLVLKSGGQRIPLAKSPVRITALWASSMALLE</sequence>
<evidence type="ECO:0000313" key="2">
    <source>
        <dbReference type="Proteomes" id="UP000618931"/>
    </source>
</evidence>
<keyword evidence="2" id="KW-1185">Reference proteome</keyword>
<dbReference type="EMBL" id="JADQDM010000001">
    <property type="protein sequence ID" value="MBF9219793.1"/>
    <property type="molecule type" value="Genomic_DNA"/>
</dbReference>
<accession>A0ABS0HZA6</accession>
<protein>
    <submittedName>
        <fullName evidence="1">Uncharacterized protein</fullName>
    </submittedName>
</protein>